<evidence type="ECO:0000259" key="1">
    <source>
        <dbReference type="PROSITE" id="PS51746"/>
    </source>
</evidence>
<keyword evidence="3" id="KW-1185">Reference proteome</keyword>
<dbReference type="CDD" id="cd00143">
    <property type="entry name" value="PP2Cc"/>
    <property type="match status" value="1"/>
</dbReference>
<dbReference type="AlphaFoldDB" id="U6GG58"/>
<evidence type="ECO:0000313" key="3">
    <source>
        <dbReference type="Proteomes" id="UP000018050"/>
    </source>
</evidence>
<dbReference type="InterPro" id="IPR001932">
    <property type="entry name" value="PPM-type_phosphatase-like_dom"/>
</dbReference>
<feature type="domain" description="PPM-type phosphatase" evidence="1">
    <location>
        <begin position="138"/>
        <end position="366"/>
    </location>
</feature>
<protein>
    <submittedName>
        <fullName evidence="2">Protein phosphatase 2C, putative</fullName>
    </submittedName>
</protein>
<dbReference type="Proteomes" id="UP000018050">
    <property type="component" value="Unassembled WGS sequence"/>
</dbReference>
<name>U6GG58_EIMAC</name>
<dbReference type="GeneID" id="25268241"/>
<dbReference type="GO" id="GO:0004722">
    <property type="term" value="F:protein serine/threonine phosphatase activity"/>
    <property type="evidence" value="ECO:0007669"/>
    <property type="project" value="InterPro"/>
</dbReference>
<organism evidence="2 3">
    <name type="scientific">Eimeria acervulina</name>
    <name type="common">Coccidian parasite</name>
    <dbReference type="NCBI Taxonomy" id="5801"/>
    <lineage>
        <taxon>Eukaryota</taxon>
        <taxon>Sar</taxon>
        <taxon>Alveolata</taxon>
        <taxon>Apicomplexa</taxon>
        <taxon>Conoidasida</taxon>
        <taxon>Coccidia</taxon>
        <taxon>Eucoccidiorida</taxon>
        <taxon>Eimeriorina</taxon>
        <taxon>Eimeriidae</taxon>
        <taxon>Eimeria</taxon>
    </lineage>
</organism>
<dbReference type="Pfam" id="PF00481">
    <property type="entry name" value="PP2C"/>
    <property type="match status" value="1"/>
</dbReference>
<reference evidence="2" key="2">
    <citation type="submission" date="2013-10" db="EMBL/GenBank/DDBJ databases">
        <authorList>
            <person name="Aslett M."/>
        </authorList>
    </citation>
    <scope>NUCLEOTIDE SEQUENCE</scope>
    <source>
        <strain evidence="2">Houghton</strain>
    </source>
</reference>
<sequence>MKLNVTEGDSSWTLSTPRYCGVGSNQNALPGLSNDFKPSALPVGGAKGGGTSRKNTSRGGYLYNFTYRHDDEGGADPVEDPCKIEYPKWEALPKALAYVLPLSLERKLPPTPLRISPMLESGQTKILCVSTISPDLPQFNFEVLLGSLSTIEFWVVIATKRVRGCTVCCVLDGHGPFGHEICHVVQQDLLRLTTDNPDLPVRSRSVLQEAFLKAHSNLKAKCDAFQLDSKLSGTTVTLLVYLREQNKLFIAHVGNSRAVLCKFNRYGCGVRAVDLTVDHTPTNNKEFRRIVKAEYKIDGKRDKFLLLCTDGVWNVISSQEAVEIANTAKQKEWRTAPEELARESWRRWINEEQIFADDMTALFLKLS</sequence>
<dbReference type="EMBL" id="HG670980">
    <property type="protein sequence ID" value="CDI79160.1"/>
    <property type="molecule type" value="Genomic_DNA"/>
</dbReference>
<proteinExistence type="predicted"/>
<dbReference type="SUPFAM" id="SSF81606">
    <property type="entry name" value="PP2C-like"/>
    <property type="match status" value="1"/>
</dbReference>
<dbReference type="InterPro" id="IPR015655">
    <property type="entry name" value="PP2C"/>
</dbReference>
<dbReference type="VEuPathDB" id="ToxoDB:EAH_00001710"/>
<reference evidence="2" key="1">
    <citation type="submission" date="2013-10" db="EMBL/GenBank/DDBJ databases">
        <title>Genomic analysis of the causative agents of coccidiosis in chickens.</title>
        <authorList>
            <person name="Reid A.J."/>
            <person name="Blake D."/>
            <person name="Billington K."/>
            <person name="Browne H."/>
            <person name="Dunn M."/>
            <person name="Hung S."/>
            <person name="Kawahara F."/>
            <person name="Miranda-Saavedra D."/>
            <person name="Mourier T."/>
            <person name="Nagra H."/>
            <person name="Otto T.D."/>
            <person name="Rawlings N."/>
            <person name="Sanchez A."/>
            <person name="Sanders M."/>
            <person name="Subramaniam C."/>
            <person name="Tay Y."/>
            <person name="Dear P."/>
            <person name="Doerig C."/>
            <person name="Gruber A."/>
            <person name="Parkinson J."/>
            <person name="Shirley M."/>
            <person name="Wan K.L."/>
            <person name="Berriman M."/>
            <person name="Tomley F."/>
            <person name="Pain A."/>
        </authorList>
    </citation>
    <scope>NUCLEOTIDE SEQUENCE</scope>
    <source>
        <strain evidence="2">Houghton</strain>
    </source>
</reference>
<evidence type="ECO:0000313" key="2">
    <source>
        <dbReference type="EMBL" id="CDI79160.1"/>
    </source>
</evidence>
<dbReference type="Gene3D" id="3.60.40.10">
    <property type="entry name" value="PPM-type phosphatase domain"/>
    <property type="match status" value="2"/>
</dbReference>
<gene>
    <name evidence="2" type="ORF">EAH_00001710</name>
</gene>
<dbReference type="PROSITE" id="PS51746">
    <property type="entry name" value="PPM_2"/>
    <property type="match status" value="1"/>
</dbReference>
<dbReference type="PANTHER" id="PTHR47992">
    <property type="entry name" value="PROTEIN PHOSPHATASE"/>
    <property type="match status" value="1"/>
</dbReference>
<dbReference type="RefSeq" id="XP_013250707.1">
    <property type="nucleotide sequence ID" value="XM_013395253.1"/>
</dbReference>
<dbReference type="InterPro" id="IPR036457">
    <property type="entry name" value="PPM-type-like_dom_sf"/>
</dbReference>
<dbReference type="OrthoDB" id="10264738at2759"/>
<dbReference type="SMART" id="SM00332">
    <property type="entry name" value="PP2Cc"/>
    <property type="match status" value="1"/>
</dbReference>
<accession>U6GG58</accession>